<gene>
    <name evidence="9" type="ORF">B0T18DRAFT_79392</name>
</gene>
<keyword evidence="3 7" id="KW-1133">Transmembrane helix</keyword>
<feature type="region of interest" description="Disordered" evidence="6">
    <location>
        <begin position="317"/>
        <end position="365"/>
    </location>
</feature>
<reference evidence="9" key="1">
    <citation type="submission" date="2023-06" db="EMBL/GenBank/DDBJ databases">
        <title>Genome-scale phylogeny and comparative genomics of the fungal order Sordariales.</title>
        <authorList>
            <consortium name="Lawrence Berkeley National Laboratory"/>
            <person name="Hensen N."/>
            <person name="Bonometti L."/>
            <person name="Westerberg I."/>
            <person name="Brannstrom I.O."/>
            <person name="Guillou S."/>
            <person name="Cros-Aarteil S."/>
            <person name="Calhoun S."/>
            <person name="Haridas S."/>
            <person name="Kuo A."/>
            <person name="Mondo S."/>
            <person name="Pangilinan J."/>
            <person name="Riley R."/>
            <person name="LaButti K."/>
            <person name="Andreopoulos B."/>
            <person name="Lipzen A."/>
            <person name="Chen C."/>
            <person name="Yanf M."/>
            <person name="Daum C."/>
            <person name="Ng V."/>
            <person name="Clum A."/>
            <person name="Steindorff A."/>
            <person name="Ohm R."/>
            <person name="Martin F."/>
            <person name="Silar P."/>
            <person name="Natvig D."/>
            <person name="Lalanne C."/>
            <person name="Gautier V."/>
            <person name="Ament-velasquez S.L."/>
            <person name="Kruys A."/>
            <person name="Hutchinson M.I."/>
            <person name="Powell A.J."/>
            <person name="Barry K."/>
            <person name="Miller A.N."/>
            <person name="Grigoriev I.V."/>
            <person name="Debuchy R."/>
            <person name="Gladieux P."/>
            <person name="Thoren M.H."/>
            <person name="Johannesson H."/>
        </authorList>
    </citation>
    <scope>NUCLEOTIDE SEQUENCE</scope>
    <source>
        <strain evidence="9">SMH3187-1</strain>
    </source>
</reference>
<organism evidence="9 10">
    <name type="scientific">Schizothecium vesticola</name>
    <dbReference type="NCBI Taxonomy" id="314040"/>
    <lineage>
        <taxon>Eukaryota</taxon>
        <taxon>Fungi</taxon>
        <taxon>Dikarya</taxon>
        <taxon>Ascomycota</taxon>
        <taxon>Pezizomycotina</taxon>
        <taxon>Sordariomycetes</taxon>
        <taxon>Sordariomycetidae</taxon>
        <taxon>Sordariales</taxon>
        <taxon>Schizotheciaceae</taxon>
        <taxon>Schizothecium</taxon>
    </lineage>
</organism>
<comment type="caution">
    <text evidence="9">The sequence shown here is derived from an EMBL/GenBank/DDBJ whole genome shotgun (WGS) entry which is preliminary data.</text>
</comment>
<evidence type="ECO:0000256" key="3">
    <source>
        <dbReference type="ARBA" id="ARBA00022989"/>
    </source>
</evidence>
<dbReference type="AlphaFoldDB" id="A0AA40F677"/>
<evidence type="ECO:0000256" key="7">
    <source>
        <dbReference type="SAM" id="Phobius"/>
    </source>
</evidence>
<dbReference type="Pfam" id="PF20684">
    <property type="entry name" value="Fung_rhodopsin"/>
    <property type="match status" value="1"/>
</dbReference>
<keyword evidence="4 7" id="KW-0472">Membrane</keyword>
<evidence type="ECO:0000313" key="10">
    <source>
        <dbReference type="Proteomes" id="UP001172155"/>
    </source>
</evidence>
<feature type="transmembrane region" description="Helical" evidence="7">
    <location>
        <begin position="203"/>
        <end position="224"/>
    </location>
</feature>
<comment type="similarity">
    <text evidence="5">Belongs to the SAT4 family.</text>
</comment>
<dbReference type="EMBL" id="JAUKUD010000002">
    <property type="protein sequence ID" value="KAK0751895.1"/>
    <property type="molecule type" value="Genomic_DNA"/>
</dbReference>
<feature type="compositionally biased region" description="Basic and acidic residues" evidence="6">
    <location>
        <begin position="317"/>
        <end position="331"/>
    </location>
</feature>
<evidence type="ECO:0000256" key="4">
    <source>
        <dbReference type="ARBA" id="ARBA00023136"/>
    </source>
</evidence>
<feature type="transmembrane region" description="Helical" evidence="7">
    <location>
        <begin position="271"/>
        <end position="291"/>
    </location>
</feature>
<feature type="transmembrane region" description="Helical" evidence="7">
    <location>
        <begin position="41"/>
        <end position="62"/>
    </location>
</feature>
<accession>A0AA40F677</accession>
<evidence type="ECO:0000256" key="1">
    <source>
        <dbReference type="ARBA" id="ARBA00004141"/>
    </source>
</evidence>
<dbReference type="Proteomes" id="UP001172155">
    <property type="component" value="Unassembled WGS sequence"/>
</dbReference>
<proteinExistence type="inferred from homology"/>
<evidence type="ECO:0000256" key="6">
    <source>
        <dbReference type="SAM" id="MobiDB-lite"/>
    </source>
</evidence>
<dbReference type="PANTHER" id="PTHR33048">
    <property type="entry name" value="PTH11-LIKE INTEGRAL MEMBRANE PROTEIN (AFU_ORTHOLOGUE AFUA_5G11245)"/>
    <property type="match status" value="1"/>
</dbReference>
<sequence>MSLSEPLLQSAVTVREIIGAAPPPSGINPSFQDPESNAQPIIISSLVCSAIATLALFMRLYARVVISKKFEAPDYMFVASWVCSCILSALTVATCVEGGLGNHIWDISLAKFTVFLKLKTCTSVFYCLGIMFIKLSLLLFYLQISPESGFRLCVYVLACIITGYSVASVFVVIFSCSPVARSWDITITSGYCVNLPVFYVANLSLNSITDIAVLVLPFPLLWGVRMPLRDKIAVTCVFMTGSAVCVVSILRIRALVILLDKYDVTWALVEAYVWSSIELNTAILCAALLFAKPLMRRLFPNFLGSAVEPVSNSRIKRSDPGFRRMDEESSRGRRGLRGKAESSTPRTDNDSSVFVSGNREDIELR</sequence>
<feature type="transmembrane region" description="Helical" evidence="7">
    <location>
        <begin position="236"/>
        <end position="259"/>
    </location>
</feature>
<name>A0AA40F677_9PEZI</name>
<feature type="transmembrane region" description="Helical" evidence="7">
    <location>
        <begin position="154"/>
        <end position="174"/>
    </location>
</feature>
<dbReference type="GO" id="GO:0016020">
    <property type="term" value="C:membrane"/>
    <property type="evidence" value="ECO:0007669"/>
    <property type="project" value="UniProtKB-SubCell"/>
</dbReference>
<feature type="domain" description="Rhodopsin" evidence="8">
    <location>
        <begin position="58"/>
        <end position="297"/>
    </location>
</feature>
<dbReference type="InterPro" id="IPR052337">
    <property type="entry name" value="SAT4-like"/>
</dbReference>
<feature type="compositionally biased region" description="Polar residues" evidence="6">
    <location>
        <begin position="341"/>
        <end position="355"/>
    </location>
</feature>
<evidence type="ECO:0000313" key="9">
    <source>
        <dbReference type="EMBL" id="KAK0751895.1"/>
    </source>
</evidence>
<feature type="transmembrane region" description="Helical" evidence="7">
    <location>
        <begin position="123"/>
        <end position="142"/>
    </location>
</feature>
<dbReference type="InterPro" id="IPR049326">
    <property type="entry name" value="Rhodopsin_dom_fungi"/>
</dbReference>
<feature type="transmembrane region" description="Helical" evidence="7">
    <location>
        <begin position="74"/>
        <end position="93"/>
    </location>
</feature>
<evidence type="ECO:0000256" key="5">
    <source>
        <dbReference type="ARBA" id="ARBA00038359"/>
    </source>
</evidence>
<comment type="subcellular location">
    <subcellularLocation>
        <location evidence="1">Membrane</location>
        <topology evidence="1">Multi-pass membrane protein</topology>
    </subcellularLocation>
</comment>
<keyword evidence="2 7" id="KW-0812">Transmembrane</keyword>
<protein>
    <recommendedName>
        <fullName evidence="8">Rhodopsin domain-containing protein</fullName>
    </recommendedName>
</protein>
<dbReference type="PANTHER" id="PTHR33048:SF47">
    <property type="entry name" value="INTEGRAL MEMBRANE PROTEIN-RELATED"/>
    <property type="match status" value="1"/>
</dbReference>
<evidence type="ECO:0000256" key="2">
    <source>
        <dbReference type="ARBA" id="ARBA00022692"/>
    </source>
</evidence>
<keyword evidence="10" id="KW-1185">Reference proteome</keyword>
<evidence type="ECO:0000259" key="8">
    <source>
        <dbReference type="Pfam" id="PF20684"/>
    </source>
</evidence>